<evidence type="ECO:0000313" key="5">
    <source>
        <dbReference type="Proteomes" id="UP000030748"/>
    </source>
</evidence>
<dbReference type="STRING" id="4155.A0A022QU29"/>
<dbReference type="OrthoDB" id="694295at2759"/>
<dbReference type="SUPFAM" id="SSF52540">
    <property type="entry name" value="P-loop containing nucleoside triphosphate hydrolases"/>
    <property type="match status" value="1"/>
</dbReference>
<dbReference type="Pfam" id="PF00612">
    <property type="entry name" value="IQ"/>
    <property type="match status" value="2"/>
</dbReference>
<evidence type="ECO:0008006" key="6">
    <source>
        <dbReference type="Google" id="ProtNLM"/>
    </source>
</evidence>
<gene>
    <name evidence="4" type="ORF">MIMGU_mgv1a016138mg</name>
</gene>
<keyword evidence="1" id="KW-0112">Calmodulin-binding</keyword>
<evidence type="ECO:0000256" key="1">
    <source>
        <dbReference type="ARBA" id="ARBA00022860"/>
    </source>
</evidence>
<dbReference type="PhylomeDB" id="A0A022QU29"/>
<dbReference type="PANTHER" id="PTHR32295:SF108">
    <property type="entry name" value="PROTEIN IQ-DOMAIN 20"/>
    <property type="match status" value="1"/>
</dbReference>
<dbReference type="KEGG" id="egt:105965154"/>
<dbReference type="AlphaFoldDB" id="A0A022QU29"/>
<name>A0A022QU29_ERYGU</name>
<evidence type="ECO:0000256" key="2">
    <source>
        <dbReference type="ARBA" id="ARBA00024341"/>
    </source>
</evidence>
<comment type="similarity">
    <text evidence="2">Belongs to the IQD family.</text>
</comment>
<dbReference type="GO" id="GO:0005516">
    <property type="term" value="F:calmodulin binding"/>
    <property type="evidence" value="ECO:0007669"/>
    <property type="project" value="UniProtKB-KW"/>
</dbReference>
<protein>
    <recommendedName>
        <fullName evidence="6">DUF4005 domain-containing protein</fullName>
    </recommendedName>
</protein>
<evidence type="ECO:0000313" key="4">
    <source>
        <dbReference type="EMBL" id="EYU30818.1"/>
    </source>
</evidence>
<dbReference type="InterPro" id="IPR027417">
    <property type="entry name" value="P-loop_NTPase"/>
</dbReference>
<dbReference type="eggNOG" id="ENOG502S4SI">
    <property type="taxonomic scope" value="Eukaryota"/>
</dbReference>
<dbReference type="InterPro" id="IPR000048">
    <property type="entry name" value="IQ_motif_EF-hand-BS"/>
</dbReference>
<dbReference type="PROSITE" id="PS50096">
    <property type="entry name" value="IQ"/>
    <property type="match status" value="2"/>
</dbReference>
<sequence length="133" mass="15241">MGRSKGNLRWGFIRRKLFRSSSHHHNHQESNAIIVLHTNISGSSFNSSAYEDTDNAASHFMYTEDMAAITIQTFFRGHLARRAYRALRSLVKLQALVRGVVVRRQARIALHCMQALARLQITVRARQLLLINN</sequence>
<comment type="function">
    <text evidence="3">May be involved in cooperative interactions with calmodulins or calmodulin-like proteins. Recruits calmodulin proteins to microtubules, thus being a potential scaffold in cellular signaling and trafficking. May associate with nucleic acids and regulate gene expression at the transcriptional or post-transcriptional level.</text>
</comment>
<evidence type="ECO:0000256" key="3">
    <source>
        <dbReference type="ARBA" id="ARBA00045534"/>
    </source>
</evidence>
<organism evidence="4 5">
    <name type="scientific">Erythranthe guttata</name>
    <name type="common">Yellow monkey flower</name>
    <name type="synonym">Mimulus guttatus</name>
    <dbReference type="NCBI Taxonomy" id="4155"/>
    <lineage>
        <taxon>Eukaryota</taxon>
        <taxon>Viridiplantae</taxon>
        <taxon>Streptophyta</taxon>
        <taxon>Embryophyta</taxon>
        <taxon>Tracheophyta</taxon>
        <taxon>Spermatophyta</taxon>
        <taxon>Magnoliopsida</taxon>
        <taxon>eudicotyledons</taxon>
        <taxon>Gunneridae</taxon>
        <taxon>Pentapetalae</taxon>
        <taxon>asterids</taxon>
        <taxon>lamiids</taxon>
        <taxon>Lamiales</taxon>
        <taxon>Phrymaceae</taxon>
        <taxon>Erythranthe</taxon>
    </lineage>
</organism>
<reference evidence="4 5" key="1">
    <citation type="journal article" date="2013" name="Proc. Natl. Acad. Sci. U.S.A.">
        <title>Fine-scale variation in meiotic recombination in Mimulus inferred from population shotgun sequencing.</title>
        <authorList>
            <person name="Hellsten U."/>
            <person name="Wright K.M."/>
            <person name="Jenkins J."/>
            <person name="Shu S."/>
            <person name="Yuan Y."/>
            <person name="Wessler S.R."/>
            <person name="Schmutz J."/>
            <person name="Willis J.H."/>
            <person name="Rokhsar D.S."/>
        </authorList>
    </citation>
    <scope>NUCLEOTIDE SEQUENCE [LARGE SCALE GENOMIC DNA]</scope>
    <source>
        <strain evidence="5">cv. DUN x IM62</strain>
    </source>
</reference>
<dbReference type="Proteomes" id="UP000030748">
    <property type="component" value="Unassembled WGS sequence"/>
</dbReference>
<proteinExistence type="inferred from homology"/>
<dbReference type="EMBL" id="KI631018">
    <property type="protein sequence ID" value="EYU30818.1"/>
    <property type="molecule type" value="Genomic_DNA"/>
</dbReference>
<dbReference type="PANTHER" id="PTHR32295">
    <property type="entry name" value="IQ-DOMAIN 5-RELATED"/>
    <property type="match status" value="1"/>
</dbReference>
<keyword evidence="5" id="KW-1185">Reference proteome</keyword>
<dbReference type="SMART" id="SM00015">
    <property type="entry name" value="IQ"/>
    <property type="match status" value="2"/>
</dbReference>
<dbReference type="Gene3D" id="1.20.5.190">
    <property type="match status" value="1"/>
</dbReference>
<accession>A0A022QU29</accession>